<evidence type="ECO:0000313" key="1">
    <source>
        <dbReference type="EMBL" id="KAE9387934.1"/>
    </source>
</evidence>
<reference evidence="1" key="1">
    <citation type="journal article" date="2019" name="Environ. Microbiol.">
        <title>Fungal ecological strategies reflected in gene transcription - a case study of two litter decomposers.</title>
        <authorList>
            <person name="Barbi F."/>
            <person name="Kohler A."/>
            <person name="Barry K."/>
            <person name="Baskaran P."/>
            <person name="Daum C."/>
            <person name="Fauchery L."/>
            <person name="Ihrmark K."/>
            <person name="Kuo A."/>
            <person name="LaButti K."/>
            <person name="Lipzen A."/>
            <person name="Morin E."/>
            <person name="Grigoriev I.V."/>
            <person name="Henrissat B."/>
            <person name="Lindahl B."/>
            <person name="Martin F."/>
        </authorList>
    </citation>
    <scope>NUCLEOTIDE SEQUENCE</scope>
    <source>
        <strain evidence="1">JB14</strain>
    </source>
</reference>
<dbReference type="Gene3D" id="1.20.120.1060">
    <property type="match status" value="1"/>
</dbReference>
<dbReference type="EMBL" id="ML769771">
    <property type="protein sequence ID" value="KAE9387934.1"/>
    <property type="molecule type" value="Genomic_DNA"/>
</dbReference>
<dbReference type="OrthoDB" id="9978173at2759"/>
<dbReference type="Pfam" id="PF14388">
    <property type="entry name" value="DUF4419"/>
    <property type="match status" value="1"/>
</dbReference>
<accession>A0A6A4GS04</accession>
<name>A0A6A4GS04_9AGAR</name>
<dbReference type="PANTHER" id="PTHR31252:SF11">
    <property type="entry name" value="DUF4419 DOMAIN-CONTAINING PROTEIN"/>
    <property type="match status" value="1"/>
</dbReference>
<dbReference type="InterPro" id="IPR025533">
    <property type="entry name" value="DUF4419"/>
</dbReference>
<keyword evidence="2" id="KW-1185">Reference proteome</keyword>
<gene>
    <name evidence="1" type="ORF">BT96DRAFT_927325</name>
</gene>
<evidence type="ECO:0000313" key="2">
    <source>
        <dbReference type="Proteomes" id="UP000799118"/>
    </source>
</evidence>
<sequence length="192" mass="21334">MPVTFYPSSKELAPHIANPGYESSLTASSLLDKHFRANEIQNASQELLQSSFDHAMANGGVIHQTNGLVHTLLKAYSAHHAVSIRPDDVWIAILTQFSFFVNANAEELRDKFVAHEGQKHLVVYAVGTCYTVDFGSVAQQMTGLLRQNVKDPAICDWICPNFTTTTDNNITVSSVVMMAMMKKYFTFGLELF</sequence>
<dbReference type="PANTHER" id="PTHR31252">
    <property type="entry name" value="DUF4419 DOMAIN-CONTAINING PROTEIN"/>
    <property type="match status" value="1"/>
</dbReference>
<dbReference type="AlphaFoldDB" id="A0A6A4GS04"/>
<protein>
    <submittedName>
        <fullName evidence="1">Uncharacterized protein</fullName>
    </submittedName>
</protein>
<dbReference type="Proteomes" id="UP000799118">
    <property type="component" value="Unassembled WGS sequence"/>
</dbReference>
<proteinExistence type="predicted"/>
<organism evidence="1 2">
    <name type="scientific">Gymnopus androsaceus JB14</name>
    <dbReference type="NCBI Taxonomy" id="1447944"/>
    <lineage>
        <taxon>Eukaryota</taxon>
        <taxon>Fungi</taxon>
        <taxon>Dikarya</taxon>
        <taxon>Basidiomycota</taxon>
        <taxon>Agaricomycotina</taxon>
        <taxon>Agaricomycetes</taxon>
        <taxon>Agaricomycetidae</taxon>
        <taxon>Agaricales</taxon>
        <taxon>Marasmiineae</taxon>
        <taxon>Omphalotaceae</taxon>
        <taxon>Gymnopus</taxon>
    </lineage>
</organism>